<dbReference type="GO" id="GO:0003871">
    <property type="term" value="F:5-methyltetrahydropteroyltriglutamate-homocysteine S-methyltransferase activity"/>
    <property type="evidence" value="ECO:0007669"/>
    <property type="project" value="InterPro"/>
</dbReference>
<dbReference type="EMBL" id="CP013987">
    <property type="protein sequence ID" value="ALZ83953.1"/>
    <property type="molecule type" value="Genomic_DNA"/>
</dbReference>
<dbReference type="RefSeq" id="WP_059314184.1">
    <property type="nucleotide sequence ID" value="NZ_CP013987.1"/>
</dbReference>
<dbReference type="AlphaFoldDB" id="A0A0U4NZ89"/>
<dbReference type="InterPro" id="IPR038071">
    <property type="entry name" value="UROD/MetE-like_sf"/>
</dbReference>
<reference evidence="2 3" key="1">
    <citation type="submission" date="2016-01" db="EMBL/GenBank/DDBJ databases">
        <title>Annotation of Pseudomonas oryzihabitans USDA-ARS-USMARC-56511.</title>
        <authorList>
            <person name="Harhay G.P."/>
            <person name="Harhay D.M."/>
            <person name="Smith T.P.L."/>
            <person name="Bono J.L."/>
            <person name="Heaton M.P."/>
            <person name="Clawson M.L."/>
            <person name="Chitko-Mckown C.G."/>
            <person name="Capik S.F."/>
            <person name="DeDonder K.D."/>
            <person name="Apley M.D."/>
            <person name="Lubbers B.V."/>
            <person name="White B.J."/>
            <person name="Larson R.L."/>
        </authorList>
    </citation>
    <scope>NUCLEOTIDE SEQUENCE [LARGE SCALE GENOMIC DNA]</scope>
    <source>
        <strain evidence="2 3">USDA-ARS-USMARC-56511</strain>
    </source>
</reference>
<dbReference type="OrthoDB" id="244285at2"/>
<evidence type="ECO:0000259" key="1">
    <source>
        <dbReference type="Pfam" id="PF08267"/>
    </source>
</evidence>
<evidence type="ECO:0000313" key="3">
    <source>
        <dbReference type="Proteomes" id="UP000064137"/>
    </source>
</evidence>
<dbReference type="Pfam" id="PF08267">
    <property type="entry name" value="Meth_synt_1"/>
    <property type="match status" value="1"/>
</dbReference>
<dbReference type="SUPFAM" id="SSF51726">
    <property type="entry name" value="UROD/MetE-like"/>
    <property type="match status" value="1"/>
</dbReference>
<dbReference type="PANTHER" id="PTHR30519">
    <property type="entry name" value="5-METHYLTETRAHYDROPTEROYLTRIGLUTAMATE--HOMOCYSTEINE METHYLTRANSFERASE"/>
    <property type="match status" value="1"/>
</dbReference>
<protein>
    <submittedName>
        <fullName evidence="2">5-methyltetrahydropteroyltriglutamate--homocysteine methyltransferase</fullName>
    </submittedName>
</protein>
<sequence length="354" mass="38969">MVRIHSQGFSQIEQHGDASLATMALLDDTRRAALFVRGRQQRQQAWRAQQAAGSELLAVGDFGWADRVLAHSYLVGAASPATSQAATEDGRWFDGERCYRIPEFTREQSFVLNWEYLFDEVAEARALGLAVKPVILGPLTYLWLGRSLDSAFERLDLLESLLPVYGQIFARLAEQGVEWIQIDEPLLGRELPLTWRTAFERAYNLLQREPLKKLLAVCDGELTDNLGLAAGLPVDGLHVDWPRTTQAQQGLLDRLPAYKTLSLGLTGDSEPGAQERRLQFARQAGERLQDRLWLSPAVGSSEADSGRAAATNSEFVRLVRAARVKPATSAERSWSAIEAALAKLGAAQSGLASS</sequence>
<evidence type="ECO:0000313" key="2">
    <source>
        <dbReference type="EMBL" id="ALZ83953.1"/>
    </source>
</evidence>
<dbReference type="KEGG" id="por:APT59_06910"/>
<dbReference type="Proteomes" id="UP000064137">
    <property type="component" value="Chromosome"/>
</dbReference>
<dbReference type="GO" id="GO:0008270">
    <property type="term" value="F:zinc ion binding"/>
    <property type="evidence" value="ECO:0007669"/>
    <property type="project" value="InterPro"/>
</dbReference>
<dbReference type="GO" id="GO:0032259">
    <property type="term" value="P:methylation"/>
    <property type="evidence" value="ECO:0007669"/>
    <property type="project" value="UniProtKB-KW"/>
</dbReference>
<proteinExistence type="predicted"/>
<name>A0A0U4NZ89_9PSED</name>
<keyword evidence="2" id="KW-0808">Transferase</keyword>
<accession>A0A0U4NZ89</accession>
<feature type="domain" description="Cobalamin-independent methionine synthase MetE N-terminal" evidence="1">
    <location>
        <begin position="83"/>
        <end position="265"/>
    </location>
</feature>
<dbReference type="InterPro" id="IPR013215">
    <property type="entry name" value="Cbl-indep_Met_Synth_N"/>
</dbReference>
<keyword evidence="2" id="KW-0489">Methyltransferase</keyword>
<gene>
    <name evidence="2" type="ORF">APT59_06910</name>
</gene>
<organism evidence="2 3">
    <name type="scientific">Pseudomonas oryzihabitans</name>
    <dbReference type="NCBI Taxonomy" id="47885"/>
    <lineage>
        <taxon>Bacteria</taxon>
        <taxon>Pseudomonadati</taxon>
        <taxon>Pseudomonadota</taxon>
        <taxon>Gammaproteobacteria</taxon>
        <taxon>Pseudomonadales</taxon>
        <taxon>Pseudomonadaceae</taxon>
        <taxon>Pseudomonas</taxon>
    </lineage>
</organism>
<dbReference type="Gene3D" id="3.20.20.210">
    <property type="match status" value="1"/>
</dbReference>
<dbReference type="GO" id="GO:0008652">
    <property type="term" value="P:amino acid biosynthetic process"/>
    <property type="evidence" value="ECO:0007669"/>
    <property type="project" value="InterPro"/>
</dbReference>